<name>A0AAU8NF58_9BACL</name>
<dbReference type="EMBL" id="CP159992">
    <property type="protein sequence ID" value="XCP95590.1"/>
    <property type="molecule type" value="Genomic_DNA"/>
</dbReference>
<dbReference type="RefSeq" id="WP_342552655.1">
    <property type="nucleotide sequence ID" value="NZ_CP159992.1"/>
</dbReference>
<evidence type="ECO:0000313" key="2">
    <source>
        <dbReference type="EMBL" id="XCP95590.1"/>
    </source>
</evidence>
<organism evidence="2">
    <name type="scientific">Paenibacillus sp. AN1007</name>
    <dbReference type="NCBI Taxonomy" id="3151385"/>
    <lineage>
        <taxon>Bacteria</taxon>
        <taxon>Bacillati</taxon>
        <taxon>Bacillota</taxon>
        <taxon>Bacilli</taxon>
        <taxon>Bacillales</taxon>
        <taxon>Paenibacillaceae</taxon>
        <taxon>Paenibacillus</taxon>
    </lineage>
</organism>
<proteinExistence type="predicted"/>
<gene>
    <name evidence="2" type="ORF">ABXS70_02310</name>
</gene>
<accession>A0AAU8NF58</accession>
<dbReference type="AlphaFoldDB" id="A0AAU8NF58"/>
<feature type="region of interest" description="Disordered" evidence="1">
    <location>
        <begin position="26"/>
        <end position="45"/>
    </location>
</feature>
<protein>
    <recommendedName>
        <fullName evidence="3">DUF4829 domain-containing protein</fullName>
    </recommendedName>
</protein>
<dbReference type="PROSITE" id="PS51257">
    <property type="entry name" value="PROKAR_LIPOPROTEIN"/>
    <property type="match status" value="1"/>
</dbReference>
<sequence>MKRIALMFFLIFVLMGCSNHEEIPNENKRLKEESESSLKKMNEENREQALRESLNLTFKLLSAMGDKDYDFIESNSSTSVKVSREQNMIIVNNGENFYEVALQSKMELGDLEFRGYELKDAKHLKLMMAVMFNQDIKGSEGHAALYFDYIRSDDDRWLLDGFLTN</sequence>
<reference evidence="2" key="1">
    <citation type="submission" date="2024-05" db="EMBL/GenBank/DDBJ databases">
        <title>Draft genome assemblies of 36 bacteria isolated from hibernating arctic ground squirrels.</title>
        <authorList>
            <person name="McKee H."/>
            <person name="Mullen L."/>
            <person name="Drown D.M."/>
            <person name="Duddleston K.N."/>
        </authorList>
    </citation>
    <scope>NUCLEOTIDE SEQUENCE</scope>
    <source>
        <strain evidence="2">AN1007</strain>
    </source>
</reference>
<evidence type="ECO:0008006" key="3">
    <source>
        <dbReference type="Google" id="ProtNLM"/>
    </source>
</evidence>
<evidence type="ECO:0000256" key="1">
    <source>
        <dbReference type="SAM" id="MobiDB-lite"/>
    </source>
</evidence>